<feature type="transmembrane region" description="Helical" evidence="7">
    <location>
        <begin position="132"/>
        <end position="155"/>
    </location>
</feature>
<protein>
    <recommendedName>
        <fullName evidence="8">G-protein coupled receptors family 3 profile domain-containing protein</fullName>
    </recommendedName>
</protein>
<evidence type="ECO:0000256" key="4">
    <source>
        <dbReference type="ARBA" id="ARBA00023136"/>
    </source>
</evidence>
<evidence type="ECO:0000256" key="5">
    <source>
        <dbReference type="ARBA" id="ARBA00023180"/>
    </source>
</evidence>
<name>A0AAE1U7L6_9EUCA</name>
<dbReference type="Proteomes" id="UP001292094">
    <property type="component" value="Unassembled WGS sequence"/>
</dbReference>
<dbReference type="AlphaFoldDB" id="A0AAE1U7L6"/>
<feature type="transmembrane region" description="Helical" evidence="7">
    <location>
        <begin position="98"/>
        <end position="120"/>
    </location>
</feature>
<evidence type="ECO:0000256" key="6">
    <source>
        <dbReference type="SAM" id="MobiDB-lite"/>
    </source>
</evidence>
<dbReference type="GO" id="GO:0016020">
    <property type="term" value="C:membrane"/>
    <property type="evidence" value="ECO:0007669"/>
    <property type="project" value="UniProtKB-SubCell"/>
</dbReference>
<dbReference type="PANTHER" id="PTHR24060">
    <property type="entry name" value="METABOTROPIC GLUTAMATE RECEPTOR"/>
    <property type="match status" value="1"/>
</dbReference>
<gene>
    <name evidence="9" type="ORF">Pmani_015537</name>
</gene>
<feature type="transmembrane region" description="Helical" evidence="7">
    <location>
        <begin position="167"/>
        <end position="187"/>
    </location>
</feature>
<feature type="domain" description="G-protein coupled receptors family 3 profile" evidence="8">
    <location>
        <begin position="100"/>
        <end position="303"/>
    </location>
</feature>
<evidence type="ECO:0000256" key="1">
    <source>
        <dbReference type="ARBA" id="ARBA00004141"/>
    </source>
</evidence>
<proteinExistence type="predicted"/>
<feature type="transmembrane region" description="Helical" evidence="7">
    <location>
        <begin position="251"/>
        <end position="273"/>
    </location>
</feature>
<evidence type="ECO:0000256" key="2">
    <source>
        <dbReference type="ARBA" id="ARBA00022692"/>
    </source>
</evidence>
<comment type="subcellular location">
    <subcellularLocation>
        <location evidence="1">Membrane</location>
        <topology evidence="1">Multi-pass membrane protein</topology>
    </subcellularLocation>
</comment>
<feature type="region of interest" description="Disordered" evidence="6">
    <location>
        <begin position="432"/>
        <end position="453"/>
    </location>
</feature>
<evidence type="ECO:0000259" key="8">
    <source>
        <dbReference type="PROSITE" id="PS50259"/>
    </source>
</evidence>
<keyword evidence="5" id="KW-0325">Glycoprotein</keyword>
<dbReference type="InterPro" id="IPR050726">
    <property type="entry name" value="mGluR"/>
</dbReference>
<organism evidence="9 10">
    <name type="scientific">Petrolisthes manimaculis</name>
    <dbReference type="NCBI Taxonomy" id="1843537"/>
    <lineage>
        <taxon>Eukaryota</taxon>
        <taxon>Metazoa</taxon>
        <taxon>Ecdysozoa</taxon>
        <taxon>Arthropoda</taxon>
        <taxon>Crustacea</taxon>
        <taxon>Multicrustacea</taxon>
        <taxon>Malacostraca</taxon>
        <taxon>Eumalacostraca</taxon>
        <taxon>Eucarida</taxon>
        <taxon>Decapoda</taxon>
        <taxon>Pleocyemata</taxon>
        <taxon>Anomura</taxon>
        <taxon>Galatheoidea</taxon>
        <taxon>Porcellanidae</taxon>
        <taxon>Petrolisthes</taxon>
    </lineage>
</organism>
<evidence type="ECO:0000256" key="3">
    <source>
        <dbReference type="ARBA" id="ARBA00022989"/>
    </source>
</evidence>
<accession>A0AAE1U7L6</accession>
<dbReference type="Pfam" id="PF00003">
    <property type="entry name" value="7tm_3"/>
    <property type="match status" value="1"/>
</dbReference>
<evidence type="ECO:0000256" key="7">
    <source>
        <dbReference type="SAM" id="Phobius"/>
    </source>
</evidence>
<dbReference type="GO" id="GO:0004930">
    <property type="term" value="F:G protein-coupled receptor activity"/>
    <property type="evidence" value="ECO:0007669"/>
    <property type="project" value="InterPro"/>
</dbReference>
<feature type="transmembrane region" description="Helical" evidence="7">
    <location>
        <begin position="220"/>
        <end position="239"/>
    </location>
</feature>
<reference evidence="9" key="1">
    <citation type="submission" date="2023-11" db="EMBL/GenBank/DDBJ databases">
        <title>Genome assemblies of two species of porcelain crab, Petrolisthes cinctipes and Petrolisthes manimaculis (Anomura: Porcellanidae).</title>
        <authorList>
            <person name="Angst P."/>
        </authorList>
    </citation>
    <scope>NUCLEOTIDE SEQUENCE</scope>
    <source>
        <strain evidence="9">PB745_02</strain>
        <tissue evidence="9">Gill</tissue>
    </source>
</reference>
<keyword evidence="10" id="KW-1185">Reference proteome</keyword>
<keyword evidence="2 7" id="KW-0812">Transmembrane</keyword>
<dbReference type="InterPro" id="IPR017978">
    <property type="entry name" value="GPCR_3_C"/>
</dbReference>
<feature type="transmembrane region" description="Helical" evidence="7">
    <location>
        <begin position="279"/>
        <end position="301"/>
    </location>
</feature>
<evidence type="ECO:0000313" key="9">
    <source>
        <dbReference type="EMBL" id="KAK4313112.1"/>
    </source>
</evidence>
<comment type="caution">
    <text evidence="9">The sequence shown here is derived from an EMBL/GenBank/DDBJ whole genome shotgun (WGS) entry which is preliminary data.</text>
</comment>
<dbReference type="PROSITE" id="PS50259">
    <property type="entry name" value="G_PROTEIN_RECEP_F3_4"/>
    <property type="match status" value="1"/>
</dbReference>
<feature type="transmembrane region" description="Helical" evidence="7">
    <location>
        <begin position="62"/>
        <end position="86"/>
    </location>
</feature>
<evidence type="ECO:0000313" key="10">
    <source>
        <dbReference type="Proteomes" id="UP001292094"/>
    </source>
</evidence>
<dbReference type="EMBL" id="JAWZYT010001351">
    <property type="protein sequence ID" value="KAK4313112.1"/>
    <property type="molecule type" value="Genomic_DNA"/>
</dbReference>
<keyword evidence="4 7" id="KW-0472">Membrane</keyword>
<sequence>MELMPKEVTTTTTTIQNVNNGTGPYPMFQPTSSLPTTSISGGSSPPLNTTSTGGPHLLAAPWVVPLLAAAATNAAAIIAFEIYVLVRAGQNSPSRRHLLLGQCLLVGLLLASLSALPITLSPSPLTCAATRVLVGVSSALVFGTLLVKCVFLISLNSGVYLPAHYQALLLFFIVLVQVSINTQWQWWEPASVGVVRGGGGEGAATGSLPPLTCLAPYRHLLLSLLYVVVLIVVVATLAIKCRGIRENYREATYIGAALGLVLPLWLAWTLAGLIVPPSLQPACLGFGIVATSTIVFVIMFIPKGRQLAAFGKDGLFREDREDGLSTFSGDGRYSPSFFLFKPVKASKEFLAPPIPSLYKTRIPEERKRGGHIHIFPPPPLHTTLPPPPAPPFYWPPPPPLPPPPFYHNNHIYHYFPGLGRVDDGVYTSIESTPAASHHHRQQQQQPPPPPPARYPFPSNPNFYLFRSHAHTGMMY</sequence>
<keyword evidence="3 7" id="KW-1133">Transmembrane helix</keyword>